<dbReference type="HAMAP" id="MF_01925">
    <property type="entry name" value="P5C_reductase"/>
    <property type="match status" value="1"/>
</dbReference>
<dbReference type="Pfam" id="PF03807">
    <property type="entry name" value="F420_oxidored"/>
    <property type="match status" value="1"/>
</dbReference>
<feature type="binding site" evidence="11">
    <location>
        <position position="55"/>
    </location>
    <ligand>
        <name>NADPH</name>
        <dbReference type="ChEBI" id="CHEBI:57783"/>
    </ligand>
</feature>
<comment type="similarity">
    <text evidence="2 9 12">Belongs to the pyrroline-5-carboxylate reductase family.</text>
</comment>
<feature type="binding site" evidence="11">
    <location>
        <begin position="6"/>
        <end position="11"/>
    </location>
    <ligand>
        <name>NADP(+)</name>
        <dbReference type="ChEBI" id="CHEBI:58349"/>
    </ligand>
</feature>
<dbReference type="GO" id="GO:0055129">
    <property type="term" value="P:L-proline biosynthetic process"/>
    <property type="evidence" value="ECO:0007669"/>
    <property type="project" value="UniProtKB-UniRule"/>
</dbReference>
<comment type="catalytic activity">
    <reaction evidence="9 12">
        <text>L-proline + NADP(+) = (S)-1-pyrroline-5-carboxylate + NADPH + 2 H(+)</text>
        <dbReference type="Rhea" id="RHEA:14109"/>
        <dbReference type="ChEBI" id="CHEBI:15378"/>
        <dbReference type="ChEBI" id="CHEBI:17388"/>
        <dbReference type="ChEBI" id="CHEBI:57783"/>
        <dbReference type="ChEBI" id="CHEBI:58349"/>
        <dbReference type="ChEBI" id="CHEBI:60039"/>
        <dbReference type="EC" id="1.5.1.2"/>
    </reaction>
</comment>
<evidence type="ECO:0000259" key="13">
    <source>
        <dbReference type="Pfam" id="PF03807"/>
    </source>
</evidence>
<evidence type="ECO:0000256" key="8">
    <source>
        <dbReference type="ARBA" id="ARBA00058118"/>
    </source>
</evidence>
<keyword evidence="4 9" id="KW-0028">Amino-acid biosynthesis</keyword>
<keyword evidence="6 9" id="KW-0521">NADP</keyword>
<evidence type="ECO:0000256" key="2">
    <source>
        <dbReference type="ARBA" id="ARBA00005525"/>
    </source>
</evidence>
<gene>
    <name evidence="9 15" type="primary">proC</name>
    <name evidence="15" type="ORF">D5281_17680</name>
</gene>
<evidence type="ECO:0000259" key="14">
    <source>
        <dbReference type="Pfam" id="PF14748"/>
    </source>
</evidence>
<dbReference type="NCBIfam" id="TIGR00112">
    <property type="entry name" value="proC"/>
    <property type="match status" value="1"/>
</dbReference>
<sequence length="264" mass="28126">MKIGFIGLGNMAKAMIGGMLAKEIARPEEILGFAKTEKTRENVKEKYGIQILGDNAAVAARADIVILAVKPQMFGEVILQIKDVVKEDALVVSIAAGKTITQIERAFGRKLKLIRCMPNTPALVGEGCSGVCRNERVSDGEMKQCMELLQSFGIAEEVPEHLIDAVVGASGSSPAFVFMFLEALADGAVKAGMPRGQAYRFAAQAVLGSARLMLETGKHPGELKDMVCSPGGTTIEGVETLEKMGFRSAVMEAVDACVKKSESM</sequence>
<evidence type="ECO:0000256" key="1">
    <source>
        <dbReference type="ARBA" id="ARBA00004496"/>
    </source>
</evidence>
<evidence type="ECO:0000256" key="10">
    <source>
        <dbReference type="NCBIfam" id="TIGR00112"/>
    </source>
</evidence>
<dbReference type="Pfam" id="PF14748">
    <property type="entry name" value="P5CR_dimer"/>
    <property type="match status" value="1"/>
</dbReference>
<feature type="binding site" evidence="11">
    <location>
        <begin position="68"/>
        <end position="71"/>
    </location>
    <ligand>
        <name>NADP(+)</name>
        <dbReference type="ChEBI" id="CHEBI:58349"/>
    </ligand>
</feature>
<comment type="pathway">
    <text evidence="9 12">Amino-acid biosynthesis; L-proline biosynthesis; L-proline from L-glutamate 5-semialdehyde: step 1/1.</text>
</comment>
<protein>
    <recommendedName>
        <fullName evidence="9 10">Pyrroline-5-carboxylate reductase</fullName>
        <shortName evidence="9">P5C reductase</shortName>
        <shortName evidence="9">P5CR</shortName>
        <ecNumber evidence="9 10">1.5.1.2</ecNumber>
    </recommendedName>
    <alternativeName>
        <fullName evidence="9">PCA reductase</fullName>
    </alternativeName>
</protein>
<keyword evidence="7 9" id="KW-0560">Oxidoreductase</keyword>
<keyword evidence="3 9" id="KW-0963">Cytoplasm</keyword>
<dbReference type="GO" id="GO:0005737">
    <property type="term" value="C:cytoplasm"/>
    <property type="evidence" value="ECO:0007669"/>
    <property type="project" value="UniProtKB-SubCell"/>
</dbReference>
<dbReference type="SUPFAM" id="SSF48179">
    <property type="entry name" value="6-phosphogluconate dehydrogenase C-terminal domain-like"/>
    <property type="match status" value="1"/>
</dbReference>
<proteinExistence type="inferred from homology"/>
<evidence type="ECO:0000256" key="5">
    <source>
        <dbReference type="ARBA" id="ARBA00022650"/>
    </source>
</evidence>
<dbReference type="FunFam" id="1.10.3730.10:FF:000001">
    <property type="entry name" value="Pyrroline-5-carboxylate reductase"/>
    <property type="match status" value="1"/>
</dbReference>
<dbReference type="OrthoDB" id="9805754at2"/>
<evidence type="ECO:0000256" key="6">
    <source>
        <dbReference type="ARBA" id="ARBA00022857"/>
    </source>
</evidence>
<evidence type="ECO:0000256" key="11">
    <source>
        <dbReference type="PIRSR" id="PIRSR000193-1"/>
    </source>
</evidence>
<dbReference type="EC" id="1.5.1.2" evidence="9 10"/>
<evidence type="ECO:0000256" key="12">
    <source>
        <dbReference type="RuleBase" id="RU003903"/>
    </source>
</evidence>
<dbReference type="InterPro" id="IPR036291">
    <property type="entry name" value="NAD(P)-bd_dom_sf"/>
</dbReference>
<comment type="subcellular location">
    <subcellularLocation>
        <location evidence="1 9">Cytoplasm</location>
    </subcellularLocation>
</comment>
<accession>A0A9X5GUR6</accession>
<dbReference type="AlphaFoldDB" id="A0A9X5GUR6"/>
<reference evidence="15" key="1">
    <citation type="submission" date="2018-09" db="EMBL/GenBank/DDBJ databases">
        <title>Murine metabolic-syndrome-specific gut microbial biobank.</title>
        <authorList>
            <person name="Liu C."/>
        </authorList>
    </citation>
    <scope>NUCLEOTIDE SEQUENCE</scope>
    <source>
        <strain evidence="15">D42-62</strain>
    </source>
</reference>
<evidence type="ECO:0000313" key="16">
    <source>
        <dbReference type="Proteomes" id="UP001154420"/>
    </source>
</evidence>
<dbReference type="InterPro" id="IPR028939">
    <property type="entry name" value="P5C_Rdtase_cat_N"/>
</dbReference>
<evidence type="ECO:0000256" key="3">
    <source>
        <dbReference type="ARBA" id="ARBA00022490"/>
    </source>
</evidence>
<feature type="domain" description="Pyrroline-5-carboxylate reductase dimerisation" evidence="14">
    <location>
        <begin position="160"/>
        <end position="264"/>
    </location>
</feature>
<evidence type="ECO:0000256" key="9">
    <source>
        <dbReference type="HAMAP-Rule" id="MF_01925"/>
    </source>
</evidence>
<comment type="function">
    <text evidence="8 9">Catalyzes the reduction of 1-pyrroline-5-carboxylate (PCA) to L-proline.</text>
</comment>
<dbReference type="PROSITE" id="PS00521">
    <property type="entry name" value="P5CR"/>
    <property type="match status" value="1"/>
</dbReference>
<evidence type="ECO:0000256" key="4">
    <source>
        <dbReference type="ARBA" id="ARBA00022605"/>
    </source>
</evidence>
<comment type="caution">
    <text evidence="15">The sequence shown here is derived from an EMBL/GenBank/DDBJ whole genome shotgun (WGS) entry which is preliminary data.</text>
</comment>
<dbReference type="SUPFAM" id="SSF51735">
    <property type="entry name" value="NAD(P)-binding Rossmann-fold domains"/>
    <property type="match status" value="1"/>
</dbReference>
<evidence type="ECO:0000313" key="15">
    <source>
        <dbReference type="EMBL" id="NBJ94362.1"/>
    </source>
</evidence>
<dbReference type="InterPro" id="IPR029036">
    <property type="entry name" value="P5CR_dimer"/>
</dbReference>
<dbReference type="InterPro" id="IPR000304">
    <property type="entry name" value="Pyrroline-COOH_reductase"/>
</dbReference>
<keyword evidence="16" id="KW-1185">Reference proteome</keyword>
<organism evidence="15 16">
    <name type="scientific">Parablautia muri</name>
    <dbReference type="NCBI Taxonomy" id="2320879"/>
    <lineage>
        <taxon>Bacteria</taxon>
        <taxon>Bacillati</taxon>
        <taxon>Bacillota</taxon>
        <taxon>Clostridia</taxon>
        <taxon>Lachnospirales</taxon>
        <taxon>Lachnospiraceae</taxon>
        <taxon>Parablautia</taxon>
    </lineage>
</organism>
<dbReference type="Gene3D" id="3.40.50.720">
    <property type="entry name" value="NAD(P)-binding Rossmann-like Domain"/>
    <property type="match status" value="1"/>
</dbReference>
<dbReference type="PIRSF" id="PIRSF000193">
    <property type="entry name" value="Pyrrol-5-carb_rd"/>
    <property type="match status" value="1"/>
</dbReference>
<dbReference type="FunFam" id="3.40.50.720:FF:000190">
    <property type="entry name" value="Pyrroline-5-carboxylate reductase"/>
    <property type="match status" value="1"/>
</dbReference>
<dbReference type="GO" id="GO:0004735">
    <property type="term" value="F:pyrroline-5-carboxylate reductase activity"/>
    <property type="evidence" value="ECO:0007669"/>
    <property type="project" value="UniProtKB-UniRule"/>
</dbReference>
<feature type="domain" description="Pyrroline-5-carboxylate reductase catalytic N-terminal" evidence="13">
    <location>
        <begin position="2"/>
        <end position="97"/>
    </location>
</feature>
<evidence type="ECO:0000256" key="7">
    <source>
        <dbReference type="ARBA" id="ARBA00023002"/>
    </source>
</evidence>
<dbReference type="Proteomes" id="UP001154420">
    <property type="component" value="Unassembled WGS sequence"/>
</dbReference>
<dbReference type="RefSeq" id="WP_160561397.1">
    <property type="nucleotide sequence ID" value="NZ_QZDT01000036.1"/>
</dbReference>
<dbReference type="InterPro" id="IPR053790">
    <property type="entry name" value="P5CR-like_CS"/>
</dbReference>
<dbReference type="PANTHER" id="PTHR11645">
    <property type="entry name" value="PYRROLINE-5-CARBOXYLATE REDUCTASE"/>
    <property type="match status" value="1"/>
</dbReference>
<dbReference type="Gene3D" id="1.10.3730.10">
    <property type="entry name" value="ProC C-terminal domain-like"/>
    <property type="match status" value="1"/>
</dbReference>
<keyword evidence="5 9" id="KW-0641">Proline biosynthesis</keyword>
<name>A0A9X5GUR6_9FIRM</name>
<comment type="catalytic activity">
    <reaction evidence="9">
        <text>L-proline + NAD(+) = (S)-1-pyrroline-5-carboxylate + NADH + 2 H(+)</text>
        <dbReference type="Rhea" id="RHEA:14105"/>
        <dbReference type="ChEBI" id="CHEBI:15378"/>
        <dbReference type="ChEBI" id="CHEBI:17388"/>
        <dbReference type="ChEBI" id="CHEBI:57540"/>
        <dbReference type="ChEBI" id="CHEBI:57945"/>
        <dbReference type="ChEBI" id="CHEBI:60039"/>
        <dbReference type="EC" id="1.5.1.2"/>
    </reaction>
</comment>
<dbReference type="EMBL" id="QZDT01000036">
    <property type="protein sequence ID" value="NBJ94362.1"/>
    <property type="molecule type" value="Genomic_DNA"/>
</dbReference>
<dbReference type="PANTHER" id="PTHR11645:SF0">
    <property type="entry name" value="PYRROLINE-5-CARBOXYLATE REDUCTASE 3"/>
    <property type="match status" value="1"/>
</dbReference>
<dbReference type="InterPro" id="IPR008927">
    <property type="entry name" value="6-PGluconate_DH-like_C_sf"/>
</dbReference>